<feature type="region of interest" description="Disordered" evidence="1">
    <location>
        <begin position="36"/>
        <end position="88"/>
    </location>
</feature>
<reference evidence="3 4" key="1">
    <citation type="submission" date="2021-08" db="EMBL/GenBank/DDBJ databases">
        <title>Comparative Genomics Analysis of the Genus Qipengyuania Reveals Extensive Genetic Diversity and Metabolic Versatility, Including the Description of Fifteen Novel Species.</title>
        <authorList>
            <person name="Liu Y."/>
        </authorList>
    </citation>
    <scope>NUCLEOTIDE SEQUENCE [LARGE SCALE GENOMIC DNA]</scope>
    <source>
        <strain evidence="3 4">6D47A</strain>
    </source>
</reference>
<protein>
    <recommendedName>
        <fullName evidence="5">Secreted protein</fullName>
    </recommendedName>
</protein>
<name>A0ABS7J6Q9_9SPHN</name>
<feature type="chain" id="PRO_5046504516" description="Secreted protein" evidence="2">
    <location>
        <begin position="21"/>
        <end position="88"/>
    </location>
</feature>
<dbReference type="PROSITE" id="PS51257">
    <property type="entry name" value="PROKAR_LIPOPROTEIN"/>
    <property type="match status" value="1"/>
</dbReference>
<sequence>MTKFAMIIALPIALSVAACGDSIDGTDTADLEADAVEPMDQGMTDPVETPEPMMTGTETETGTMDDGMTAEPADGTATDPMATDPATE</sequence>
<feature type="compositionally biased region" description="Low complexity" evidence="1">
    <location>
        <begin position="50"/>
        <end position="88"/>
    </location>
</feature>
<evidence type="ECO:0000256" key="2">
    <source>
        <dbReference type="SAM" id="SignalP"/>
    </source>
</evidence>
<evidence type="ECO:0008006" key="5">
    <source>
        <dbReference type="Google" id="ProtNLM"/>
    </source>
</evidence>
<keyword evidence="4" id="KW-1185">Reference proteome</keyword>
<keyword evidence="2" id="KW-0732">Signal</keyword>
<feature type="signal peptide" evidence="2">
    <location>
        <begin position="1"/>
        <end position="20"/>
    </location>
</feature>
<comment type="caution">
    <text evidence="3">The sequence shown here is derived from an EMBL/GenBank/DDBJ whole genome shotgun (WGS) entry which is preliminary data.</text>
</comment>
<accession>A0ABS7J6Q9</accession>
<dbReference type="Proteomes" id="UP000755104">
    <property type="component" value="Unassembled WGS sequence"/>
</dbReference>
<dbReference type="RefSeq" id="WP_221555513.1">
    <property type="nucleotide sequence ID" value="NZ_JAIGNO010000002.1"/>
</dbReference>
<evidence type="ECO:0000313" key="3">
    <source>
        <dbReference type="EMBL" id="MBX7481559.1"/>
    </source>
</evidence>
<gene>
    <name evidence="3" type="ORF">K3174_03390</name>
</gene>
<dbReference type="EMBL" id="JAIGNO010000002">
    <property type="protein sequence ID" value="MBX7481559.1"/>
    <property type="molecule type" value="Genomic_DNA"/>
</dbReference>
<proteinExistence type="predicted"/>
<organism evidence="3 4">
    <name type="scientific">Qipengyuania qiaonensis</name>
    <dbReference type="NCBI Taxonomy" id="2867240"/>
    <lineage>
        <taxon>Bacteria</taxon>
        <taxon>Pseudomonadati</taxon>
        <taxon>Pseudomonadota</taxon>
        <taxon>Alphaproteobacteria</taxon>
        <taxon>Sphingomonadales</taxon>
        <taxon>Erythrobacteraceae</taxon>
        <taxon>Qipengyuania</taxon>
    </lineage>
</organism>
<evidence type="ECO:0000256" key="1">
    <source>
        <dbReference type="SAM" id="MobiDB-lite"/>
    </source>
</evidence>
<evidence type="ECO:0000313" key="4">
    <source>
        <dbReference type="Proteomes" id="UP000755104"/>
    </source>
</evidence>